<dbReference type="RefSeq" id="WP_245741136.1">
    <property type="nucleotide sequence ID" value="NZ_FORM01000006.1"/>
</dbReference>
<accession>A0A1I3QMA0</accession>
<sequence length="322" mass="36296">MLIKMSMSVGLIAKVLTDKGVLKTVLIIYAFLITGSTIAQNNHSQFFKPSDTLNVSRKNAVIITEASLASLSIIGLNALWYSDFERSNLHSTNDNSEWFKMDKLGHSFTAYQLGRFGSQALHWSGVSKKNQLIYGATLGFSFLTAVEVLDGFSEEWGFSWGDFTANAAGAGLFIGQELLWEEQRVQLKYSFNQSPYANQNPDKPGNGVFEEFIKDYNGQTYWLSANLHSFFKDSKLPKWLNLAVGYGVDGLLYGTDQLQNINFPNQDRTKQFYLSLDMDLTKIKTDSTFFKQLFNIINVIKVPFPTLEINSSGKLKGHLIYF</sequence>
<evidence type="ECO:0000313" key="3">
    <source>
        <dbReference type="Proteomes" id="UP000199559"/>
    </source>
</evidence>
<dbReference type="Proteomes" id="UP000199559">
    <property type="component" value="Unassembled WGS sequence"/>
</dbReference>
<keyword evidence="1" id="KW-0472">Membrane</keyword>
<keyword evidence="1" id="KW-1133">Transmembrane helix</keyword>
<reference evidence="3" key="1">
    <citation type="submission" date="2016-10" db="EMBL/GenBank/DDBJ databases">
        <authorList>
            <person name="Varghese N."/>
            <person name="Submissions S."/>
        </authorList>
    </citation>
    <scope>NUCLEOTIDE SEQUENCE [LARGE SCALE GENOMIC DNA]</scope>
    <source>
        <strain evidence="3">DSM 28881</strain>
    </source>
</reference>
<keyword evidence="1" id="KW-0812">Transmembrane</keyword>
<feature type="transmembrane region" description="Helical" evidence="1">
    <location>
        <begin position="60"/>
        <end position="81"/>
    </location>
</feature>
<gene>
    <name evidence="2" type="ORF">SAMN05443431_106215</name>
</gene>
<protein>
    <submittedName>
        <fullName evidence="2">Predicted lipoprotein</fullName>
    </submittedName>
</protein>
<dbReference type="AlphaFoldDB" id="A0A1I3QMA0"/>
<keyword evidence="3" id="KW-1185">Reference proteome</keyword>
<keyword evidence="2" id="KW-0449">Lipoprotein</keyword>
<organism evidence="2 3">
    <name type="scientific">Olleya namhaensis</name>
    <dbReference type="NCBI Taxonomy" id="1144750"/>
    <lineage>
        <taxon>Bacteria</taxon>
        <taxon>Pseudomonadati</taxon>
        <taxon>Bacteroidota</taxon>
        <taxon>Flavobacteriia</taxon>
        <taxon>Flavobacteriales</taxon>
        <taxon>Flavobacteriaceae</taxon>
    </lineage>
</organism>
<dbReference type="InterPro" id="IPR018736">
    <property type="entry name" value="DUF2279_periplasmic_lipo"/>
</dbReference>
<feature type="transmembrane region" description="Helical" evidence="1">
    <location>
        <begin position="21"/>
        <end position="40"/>
    </location>
</feature>
<evidence type="ECO:0000313" key="2">
    <source>
        <dbReference type="EMBL" id="SFJ34925.1"/>
    </source>
</evidence>
<dbReference type="Pfam" id="PF10043">
    <property type="entry name" value="DUF2279"/>
    <property type="match status" value="1"/>
</dbReference>
<evidence type="ECO:0000256" key="1">
    <source>
        <dbReference type="SAM" id="Phobius"/>
    </source>
</evidence>
<proteinExistence type="predicted"/>
<name>A0A1I3QMA0_9FLAO</name>
<dbReference type="EMBL" id="FORM01000006">
    <property type="protein sequence ID" value="SFJ34925.1"/>
    <property type="molecule type" value="Genomic_DNA"/>
</dbReference>
<dbReference type="STRING" id="1144750.SAMN05443431_106215"/>